<gene>
    <name evidence="1" type="ORF">FCALED_LOCUS7127</name>
</gene>
<sequence length="140" mass="16304">MNLEDNLDYENLEDLNKTFCSEYEDYSEYESLSSVENSESLESLFELDFNMLASAKKLTQQNISEDDDQDDISDEKIWELAHSLINVFESENPFENLIFEFCNNINDEGINQLVNAYDIGIKKLQTIVNQEILLTENYTT</sequence>
<organism evidence="1 2">
    <name type="scientific">Funneliformis caledonium</name>
    <dbReference type="NCBI Taxonomy" id="1117310"/>
    <lineage>
        <taxon>Eukaryota</taxon>
        <taxon>Fungi</taxon>
        <taxon>Fungi incertae sedis</taxon>
        <taxon>Mucoromycota</taxon>
        <taxon>Glomeromycotina</taxon>
        <taxon>Glomeromycetes</taxon>
        <taxon>Glomerales</taxon>
        <taxon>Glomeraceae</taxon>
        <taxon>Funneliformis</taxon>
    </lineage>
</organism>
<dbReference type="EMBL" id="CAJVPQ010001826">
    <property type="protein sequence ID" value="CAG8571643.1"/>
    <property type="molecule type" value="Genomic_DNA"/>
</dbReference>
<dbReference type="AlphaFoldDB" id="A0A9N9BPT7"/>
<evidence type="ECO:0000313" key="2">
    <source>
        <dbReference type="Proteomes" id="UP000789570"/>
    </source>
</evidence>
<feature type="non-terminal residue" evidence="1">
    <location>
        <position position="1"/>
    </location>
</feature>
<name>A0A9N9BPT7_9GLOM</name>
<keyword evidence="2" id="KW-1185">Reference proteome</keyword>
<comment type="caution">
    <text evidence="1">The sequence shown here is derived from an EMBL/GenBank/DDBJ whole genome shotgun (WGS) entry which is preliminary data.</text>
</comment>
<proteinExistence type="predicted"/>
<evidence type="ECO:0000313" key="1">
    <source>
        <dbReference type="EMBL" id="CAG8571643.1"/>
    </source>
</evidence>
<accession>A0A9N9BPT7</accession>
<reference evidence="1" key="1">
    <citation type="submission" date="2021-06" db="EMBL/GenBank/DDBJ databases">
        <authorList>
            <person name="Kallberg Y."/>
            <person name="Tangrot J."/>
            <person name="Rosling A."/>
        </authorList>
    </citation>
    <scope>NUCLEOTIDE SEQUENCE</scope>
    <source>
        <strain evidence="1">UK204</strain>
    </source>
</reference>
<protein>
    <submittedName>
        <fullName evidence="1">15613_t:CDS:1</fullName>
    </submittedName>
</protein>
<dbReference type="OrthoDB" id="2401946at2759"/>
<dbReference type="Proteomes" id="UP000789570">
    <property type="component" value="Unassembled WGS sequence"/>
</dbReference>